<protein>
    <submittedName>
        <fullName evidence="1">Uncharacterized protein</fullName>
    </submittedName>
</protein>
<evidence type="ECO:0000313" key="1">
    <source>
        <dbReference type="EMBL" id="GIY10985.1"/>
    </source>
</evidence>
<gene>
    <name evidence="1" type="ORF">CDAR_108911</name>
</gene>
<organism evidence="1 2">
    <name type="scientific">Caerostris darwini</name>
    <dbReference type="NCBI Taxonomy" id="1538125"/>
    <lineage>
        <taxon>Eukaryota</taxon>
        <taxon>Metazoa</taxon>
        <taxon>Ecdysozoa</taxon>
        <taxon>Arthropoda</taxon>
        <taxon>Chelicerata</taxon>
        <taxon>Arachnida</taxon>
        <taxon>Araneae</taxon>
        <taxon>Araneomorphae</taxon>
        <taxon>Entelegynae</taxon>
        <taxon>Araneoidea</taxon>
        <taxon>Araneidae</taxon>
        <taxon>Caerostris</taxon>
    </lineage>
</organism>
<comment type="caution">
    <text evidence="1">The sequence shown here is derived from an EMBL/GenBank/DDBJ whole genome shotgun (WGS) entry which is preliminary data.</text>
</comment>
<name>A0AAV4QSA7_9ARAC</name>
<reference evidence="1 2" key="1">
    <citation type="submission" date="2021-06" db="EMBL/GenBank/DDBJ databases">
        <title>Caerostris darwini draft genome.</title>
        <authorList>
            <person name="Kono N."/>
            <person name="Arakawa K."/>
        </authorList>
    </citation>
    <scope>NUCLEOTIDE SEQUENCE [LARGE SCALE GENOMIC DNA]</scope>
</reference>
<accession>A0AAV4QSA7</accession>
<keyword evidence="2" id="KW-1185">Reference proteome</keyword>
<evidence type="ECO:0000313" key="2">
    <source>
        <dbReference type="Proteomes" id="UP001054837"/>
    </source>
</evidence>
<proteinExistence type="predicted"/>
<dbReference type="Proteomes" id="UP001054837">
    <property type="component" value="Unassembled WGS sequence"/>
</dbReference>
<sequence>MQPSKISFPFESRDNSFPQPFERYSSARLHQPRLFNPREELSLQIRSRETACVLLPLKFIRGSSGDSAIAALDLSISDNRENSHLESRVEEIEFSNVEFFSIKHVDIAEV</sequence>
<dbReference type="AlphaFoldDB" id="A0AAV4QSA7"/>
<dbReference type="EMBL" id="BPLQ01004844">
    <property type="protein sequence ID" value="GIY10985.1"/>
    <property type="molecule type" value="Genomic_DNA"/>
</dbReference>